<accession>A0ABS6VCF7</accession>
<feature type="domain" description="D-isomer specific 2-hydroxyacid dehydrogenase NAD-binding" evidence="6">
    <location>
        <begin position="108"/>
        <end position="285"/>
    </location>
</feature>
<protein>
    <recommendedName>
        <fullName evidence="9">D-3-phosphoglycerate dehydrogenase</fullName>
    </recommendedName>
</protein>
<reference evidence="7 8" key="1">
    <citation type="submission" date="2021-07" db="EMBL/GenBank/DDBJ databases">
        <title>A novel phosphonate cluster across the Pantoea species complex is important for pathogenicity in onion.</title>
        <authorList>
            <person name="Zhao M."/>
            <person name="Stice S."/>
            <person name="Shin G.Y."/>
            <person name="Coutinho T."/>
            <person name="Gitaitis R."/>
            <person name="Kvitko B."/>
            <person name="Dutta B."/>
        </authorList>
    </citation>
    <scope>NUCLEOTIDE SEQUENCE [LARGE SCALE GENOMIC DNA]</scope>
    <source>
        <strain evidence="7 8">BD 382</strain>
    </source>
</reference>
<evidence type="ECO:0000313" key="7">
    <source>
        <dbReference type="EMBL" id="MBW1256984.1"/>
    </source>
</evidence>
<comment type="similarity">
    <text evidence="1 4">Belongs to the D-isomer specific 2-hydroxyacid dehydrogenase family.</text>
</comment>
<keyword evidence="8" id="KW-1185">Reference proteome</keyword>
<gene>
    <name evidence="7" type="ORF">KYI95_07165</name>
</gene>
<evidence type="ECO:0008006" key="9">
    <source>
        <dbReference type="Google" id="ProtNLM"/>
    </source>
</evidence>
<evidence type="ECO:0000256" key="2">
    <source>
        <dbReference type="ARBA" id="ARBA00023002"/>
    </source>
</evidence>
<dbReference type="Pfam" id="PF02826">
    <property type="entry name" value="2-Hacid_dh_C"/>
    <property type="match status" value="1"/>
</dbReference>
<keyword evidence="2 4" id="KW-0560">Oxidoreductase</keyword>
<evidence type="ECO:0000259" key="5">
    <source>
        <dbReference type="Pfam" id="PF00389"/>
    </source>
</evidence>
<comment type="caution">
    <text evidence="7">The sequence shown here is derived from an EMBL/GenBank/DDBJ whole genome shotgun (WGS) entry which is preliminary data.</text>
</comment>
<evidence type="ECO:0000256" key="4">
    <source>
        <dbReference type="RuleBase" id="RU003719"/>
    </source>
</evidence>
<dbReference type="InterPro" id="IPR036291">
    <property type="entry name" value="NAD(P)-bd_dom_sf"/>
</dbReference>
<dbReference type="SUPFAM" id="SSF51735">
    <property type="entry name" value="NAD(P)-binding Rossmann-fold domains"/>
    <property type="match status" value="1"/>
</dbReference>
<dbReference type="Pfam" id="PF00389">
    <property type="entry name" value="2-Hacid_dh"/>
    <property type="match status" value="1"/>
</dbReference>
<dbReference type="Gene3D" id="3.40.50.720">
    <property type="entry name" value="NAD(P)-binding Rossmann-like Domain"/>
    <property type="match status" value="2"/>
</dbReference>
<sequence length="322" mass="36022">MESKEKVLIVDPVHKHLLSFLEENYDVTVKHPVTQEKLISVIDRYDMLVLRSGAKVDSFLLEKATNVHTIIRAGTGTDNIDLEKVHEKNIHFYNTPSTNARAVAELSFGMMHCLYRHILRAGNEIRDNIWDKKSLLGYELSNKKLGLVGFGSIGKEIADISAGYHMSIHCTVSDYSSERATELSSRNITLHSELNSLLAHCDIIVVCCPYNQQTRNLIDARELSLLGKQAVLINVARGGVVNESALYNALSENTFLGAASDVFEHERKPSPLFTLNNFIGTPHIGAMSHESQEKIAELIIDYLQHQQSSNMIKKSRSHALTN</sequence>
<dbReference type="Proteomes" id="UP001197236">
    <property type="component" value="Unassembled WGS sequence"/>
</dbReference>
<proteinExistence type="inferred from homology"/>
<evidence type="ECO:0000259" key="6">
    <source>
        <dbReference type="Pfam" id="PF02826"/>
    </source>
</evidence>
<dbReference type="EMBL" id="JAHVXZ010000003">
    <property type="protein sequence ID" value="MBW1256984.1"/>
    <property type="molecule type" value="Genomic_DNA"/>
</dbReference>
<dbReference type="PANTHER" id="PTHR42789">
    <property type="entry name" value="D-ISOMER SPECIFIC 2-HYDROXYACID DEHYDROGENASE FAMILY PROTEIN (AFU_ORTHOLOGUE AFUA_6G10090)"/>
    <property type="match status" value="1"/>
</dbReference>
<evidence type="ECO:0000256" key="3">
    <source>
        <dbReference type="ARBA" id="ARBA00023027"/>
    </source>
</evidence>
<organism evidence="7 8">
    <name type="scientific">Pantoea allii</name>
    <dbReference type="NCBI Taxonomy" id="574096"/>
    <lineage>
        <taxon>Bacteria</taxon>
        <taxon>Pseudomonadati</taxon>
        <taxon>Pseudomonadota</taxon>
        <taxon>Gammaproteobacteria</taxon>
        <taxon>Enterobacterales</taxon>
        <taxon>Erwiniaceae</taxon>
        <taxon>Pantoea</taxon>
    </lineage>
</organism>
<feature type="domain" description="D-isomer specific 2-hydroxyacid dehydrogenase catalytic" evidence="5">
    <location>
        <begin position="7"/>
        <end position="301"/>
    </location>
</feature>
<dbReference type="SUPFAM" id="SSF52283">
    <property type="entry name" value="Formate/glycerate dehydrogenase catalytic domain-like"/>
    <property type="match status" value="1"/>
</dbReference>
<keyword evidence="3" id="KW-0520">NAD</keyword>
<name>A0ABS6VCF7_9GAMM</name>
<evidence type="ECO:0000313" key="8">
    <source>
        <dbReference type="Proteomes" id="UP001197236"/>
    </source>
</evidence>
<evidence type="ECO:0000256" key="1">
    <source>
        <dbReference type="ARBA" id="ARBA00005854"/>
    </source>
</evidence>
<dbReference type="InterPro" id="IPR006139">
    <property type="entry name" value="D-isomer_2_OHA_DH_cat_dom"/>
</dbReference>
<dbReference type="InterPro" id="IPR006140">
    <property type="entry name" value="D-isomer_DH_NAD-bd"/>
</dbReference>
<dbReference type="RefSeq" id="WP_063879114.1">
    <property type="nucleotide sequence ID" value="NZ_CP193910.1"/>
</dbReference>
<dbReference type="PANTHER" id="PTHR42789:SF1">
    <property type="entry name" value="D-ISOMER SPECIFIC 2-HYDROXYACID DEHYDROGENASE FAMILY PROTEIN (AFU_ORTHOLOGUE AFUA_6G10090)"/>
    <property type="match status" value="1"/>
</dbReference>
<dbReference type="InterPro" id="IPR050857">
    <property type="entry name" value="D-2-hydroxyacid_DH"/>
</dbReference>